<dbReference type="PaxDb" id="3880-AET01559"/>
<reference evidence="2 4" key="1">
    <citation type="journal article" date="2011" name="Nature">
        <title>The Medicago genome provides insight into the evolution of rhizobial symbioses.</title>
        <authorList>
            <person name="Young N.D."/>
            <person name="Debelle F."/>
            <person name="Oldroyd G.E."/>
            <person name="Geurts R."/>
            <person name="Cannon S.B."/>
            <person name="Udvardi M.K."/>
            <person name="Benedito V.A."/>
            <person name="Mayer K.F."/>
            <person name="Gouzy J."/>
            <person name="Schoof H."/>
            <person name="Van de Peer Y."/>
            <person name="Proost S."/>
            <person name="Cook D.R."/>
            <person name="Meyers B.C."/>
            <person name="Spannagl M."/>
            <person name="Cheung F."/>
            <person name="De Mita S."/>
            <person name="Krishnakumar V."/>
            <person name="Gundlach H."/>
            <person name="Zhou S."/>
            <person name="Mudge J."/>
            <person name="Bharti A.K."/>
            <person name="Murray J.D."/>
            <person name="Naoumkina M.A."/>
            <person name="Rosen B."/>
            <person name="Silverstein K.A."/>
            <person name="Tang H."/>
            <person name="Rombauts S."/>
            <person name="Zhao P.X."/>
            <person name="Zhou P."/>
            <person name="Barbe V."/>
            <person name="Bardou P."/>
            <person name="Bechner M."/>
            <person name="Bellec A."/>
            <person name="Berger A."/>
            <person name="Berges H."/>
            <person name="Bidwell S."/>
            <person name="Bisseling T."/>
            <person name="Choisne N."/>
            <person name="Couloux A."/>
            <person name="Denny R."/>
            <person name="Deshpande S."/>
            <person name="Dai X."/>
            <person name="Doyle J.J."/>
            <person name="Dudez A.M."/>
            <person name="Farmer A.D."/>
            <person name="Fouteau S."/>
            <person name="Franken C."/>
            <person name="Gibelin C."/>
            <person name="Gish J."/>
            <person name="Goldstein S."/>
            <person name="Gonzalez A.J."/>
            <person name="Green P.J."/>
            <person name="Hallab A."/>
            <person name="Hartog M."/>
            <person name="Hua A."/>
            <person name="Humphray S.J."/>
            <person name="Jeong D.H."/>
            <person name="Jing Y."/>
            <person name="Jocker A."/>
            <person name="Kenton S.M."/>
            <person name="Kim D.J."/>
            <person name="Klee K."/>
            <person name="Lai H."/>
            <person name="Lang C."/>
            <person name="Lin S."/>
            <person name="Macmil S.L."/>
            <person name="Magdelenat G."/>
            <person name="Matthews L."/>
            <person name="McCorrison J."/>
            <person name="Monaghan E.L."/>
            <person name="Mun J.H."/>
            <person name="Najar F.Z."/>
            <person name="Nicholson C."/>
            <person name="Noirot C."/>
            <person name="O'Bleness M."/>
            <person name="Paule C.R."/>
            <person name="Poulain J."/>
            <person name="Prion F."/>
            <person name="Qin B."/>
            <person name="Qu C."/>
            <person name="Retzel E.F."/>
            <person name="Riddle C."/>
            <person name="Sallet E."/>
            <person name="Samain S."/>
            <person name="Samson N."/>
            <person name="Sanders I."/>
            <person name="Saurat O."/>
            <person name="Scarpelli C."/>
            <person name="Schiex T."/>
            <person name="Segurens B."/>
            <person name="Severin A.J."/>
            <person name="Sherrier D.J."/>
            <person name="Shi R."/>
            <person name="Sims S."/>
            <person name="Singer S.R."/>
            <person name="Sinharoy S."/>
            <person name="Sterck L."/>
            <person name="Viollet A."/>
            <person name="Wang B.B."/>
            <person name="Wang K."/>
            <person name="Wang M."/>
            <person name="Wang X."/>
            <person name="Warfsmann J."/>
            <person name="Weissenbach J."/>
            <person name="White D.D."/>
            <person name="White J.D."/>
            <person name="Wiley G.B."/>
            <person name="Wincker P."/>
            <person name="Xing Y."/>
            <person name="Yang L."/>
            <person name="Yao Z."/>
            <person name="Ying F."/>
            <person name="Zhai J."/>
            <person name="Zhou L."/>
            <person name="Zuber A."/>
            <person name="Denarie J."/>
            <person name="Dixon R.A."/>
            <person name="May G.D."/>
            <person name="Schwartz D.C."/>
            <person name="Rogers J."/>
            <person name="Quetier F."/>
            <person name="Town C.D."/>
            <person name="Roe B.A."/>
        </authorList>
    </citation>
    <scope>NUCLEOTIDE SEQUENCE [LARGE SCALE GENOMIC DNA]</scope>
    <source>
        <strain evidence="2">A17</strain>
        <strain evidence="3 4">cv. Jemalong A17</strain>
    </source>
</reference>
<proteinExistence type="predicted"/>
<sequence>MCMPPFVVTGKEREGVPSVNKAKMRDSNGTQRVPPIIRRSPRPNAKSTSNGPV</sequence>
<evidence type="ECO:0000313" key="3">
    <source>
        <dbReference type="EnsemblPlants" id="AET01559"/>
    </source>
</evidence>
<evidence type="ECO:0000313" key="4">
    <source>
        <dbReference type="Proteomes" id="UP000002051"/>
    </source>
</evidence>
<organism evidence="2 4">
    <name type="scientific">Medicago truncatula</name>
    <name type="common">Barrel medic</name>
    <name type="synonym">Medicago tribuloides</name>
    <dbReference type="NCBI Taxonomy" id="3880"/>
    <lineage>
        <taxon>Eukaryota</taxon>
        <taxon>Viridiplantae</taxon>
        <taxon>Streptophyta</taxon>
        <taxon>Embryophyta</taxon>
        <taxon>Tracheophyta</taxon>
        <taxon>Spermatophyta</taxon>
        <taxon>Magnoliopsida</taxon>
        <taxon>eudicotyledons</taxon>
        <taxon>Gunneridae</taxon>
        <taxon>Pentapetalae</taxon>
        <taxon>rosids</taxon>
        <taxon>fabids</taxon>
        <taxon>Fabales</taxon>
        <taxon>Fabaceae</taxon>
        <taxon>Papilionoideae</taxon>
        <taxon>50 kb inversion clade</taxon>
        <taxon>NPAAA clade</taxon>
        <taxon>Hologalegina</taxon>
        <taxon>IRL clade</taxon>
        <taxon>Trifolieae</taxon>
        <taxon>Medicago</taxon>
    </lineage>
</organism>
<accession>G7LHE3</accession>
<dbReference type="Proteomes" id="UP000002051">
    <property type="component" value="Chromosome 8"/>
</dbReference>
<keyword evidence="4" id="KW-1185">Reference proteome</keyword>
<protein>
    <submittedName>
        <fullName evidence="2 3">Uncharacterized protein</fullName>
    </submittedName>
</protein>
<gene>
    <name evidence="2" type="ordered locus">MTR_8g014920</name>
</gene>
<dbReference type="EMBL" id="CM001224">
    <property type="protein sequence ID" value="AET01559.1"/>
    <property type="molecule type" value="Genomic_DNA"/>
</dbReference>
<evidence type="ECO:0000313" key="2">
    <source>
        <dbReference type="EMBL" id="AET01559.1"/>
    </source>
</evidence>
<reference evidence="3" key="3">
    <citation type="submission" date="2015-04" db="UniProtKB">
        <authorList>
            <consortium name="EnsemblPlants"/>
        </authorList>
    </citation>
    <scope>IDENTIFICATION</scope>
    <source>
        <strain evidence="3">cv. Jemalong A17</strain>
    </source>
</reference>
<feature type="region of interest" description="Disordered" evidence="1">
    <location>
        <begin position="1"/>
        <end position="53"/>
    </location>
</feature>
<dbReference type="AlphaFoldDB" id="G7LHE3"/>
<evidence type="ECO:0000256" key="1">
    <source>
        <dbReference type="SAM" id="MobiDB-lite"/>
    </source>
</evidence>
<dbReference type="HOGENOM" id="CLU_3071760_0_0_1"/>
<dbReference type="EnsemblPlants" id="AET01559">
    <property type="protein sequence ID" value="AET01559"/>
    <property type="gene ID" value="MTR_8g014920"/>
</dbReference>
<name>G7LHE3_MEDTR</name>
<reference evidence="2 4" key="2">
    <citation type="journal article" date="2014" name="BMC Genomics">
        <title>An improved genome release (version Mt4.0) for the model legume Medicago truncatula.</title>
        <authorList>
            <person name="Tang H."/>
            <person name="Krishnakumar V."/>
            <person name="Bidwell S."/>
            <person name="Rosen B."/>
            <person name="Chan A."/>
            <person name="Zhou S."/>
            <person name="Gentzbittel L."/>
            <person name="Childs K.L."/>
            <person name="Yandell M."/>
            <person name="Gundlach H."/>
            <person name="Mayer K.F."/>
            <person name="Schwartz D.C."/>
            <person name="Town C.D."/>
        </authorList>
    </citation>
    <scope>GENOME REANNOTATION</scope>
    <source>
        <strain evidence="3 4">cv. Jemalong A17</strain>
    </source>
</reference>